<reference evidence="2 3" key="1">
    <citation type="submission" date="2015-01" db="EMBL/GenBank/DDBJ databases">
        <title>The Genome Sequence of Cryptococcus gattii Ram5.</title>
        <authorList>
            <consortium name="The Broad Institute Genomics Platform"/>
            <person name="Cuomo C."/>
            <person name="Litvintseva A."/>
            <person name="Chen Y."/>
            <person name="Heitman J."/>
            <person name="Sun S."/>
            <person name="Springer D."/>
            <person name="Dromer F."/>
            <person name="Young S."/>
            <person name="Zeng Q."/>
            <person name="Gargeya S."/>
            <person name="Abouelleil A."/>
            <person name="Alvarado L."/>
            <person name="Chapman S.B."/>
            <person name="Gainer-Dewar J."/>
            <person name="Goldberg J."/>
            <person name="Griggs A."/>
            <person name="Gujja S."/>
            <person name="Hansen M."/>
            <person name="Howarth C."/>
            <person name="Imamovic A."/>
            <person name="Larimer J."/>
            <person name="Murphy C."/>
            <person name="Naylor J."/>
            <person name="Pearson M."/>
            <person name="Priest M."/>
            <person name="Roberts A."/>
            <person name="Saif S."/>
            <person name="Shea T."/>
            <person name="Sykes S."/>
            <person name="Wortman J."/>
            <person name="Nusbaum C."/>
            <person name="Birren B."/>
        </authorList>
    </citation>
    <scope>NUCLEOTIDE SEQUENCE [LARGE SCALE GENOMIC DNA]</scope>
    <source>
        <strain evidence="2 3">Ram5</strain>
    </source>
</reference>
<feature type="region of interest" description="Disordered" evidence="1">
    <location>
        <begin position="126"/>
        <end position="165"/>
    </location>
</feature>
<feature type="compositionally biased region" description="Polar residues" evidence="1">
    <location>
        <begin position="11"/>
        <end position="68"/>
    </location>
</feature>
<accession>A0A0D0TWH9</accession>
<evidence type="ECO:0000256" key="1">
    <source>
        <dbReference type="SAM" id="MobiDB-lite"/>
    </source>
</evidence>
<evidence type="ECO:0000313" key="3">
    <source>
        <dbReference type="Proteomes" id="UP000053392"/>
    </source>
</evidence>
<feature type="region of interest" description="Disordered" evidence="1">
    <location>
        <begin position="251"/>
        <end position="280"/>
    </location>
</feature>
<feature type="compositionally biased region" description="Basic and acidic residues" evidence="1">
    <location>
        <begin position="734"/>
        <end position="745"/>
    </location>
</feature>
<organism evidence="2 3">
    <name type="scientific">Cryptococcus deuterogattii Ram5</name>
    <dbReference type="NCBI Taxonomy" id="1296110"/>
    <lineage>
        <taxon>Eukaryota</taxon>
        <taxon>Fungi</taxon>
        <taxon>Dikarya</taxon>
        <taxon>Basidiomycota</taxon>
        <taxon>Agaricomycotina</taxon>
        <taxon>Tremellomycetes</taxon>
        <taxon>Tremellales</taxon>
        <taxon>Cryptococcaceae</taxon>
        <taxon>Cryptococcus</taxon>
        <taxon>Cryptococcus gattii species complex</taxon>
    </lineage>
</organism>
<feature type="compositionally biased region" description="Polar residues" evidence="1">
    <location>
        <begin position="450"/>
        <end position="463"/>
    </location>
</feature>
<dbReference type="HOGENOM" id="CLU_355648_0_0_1"/>
<dbReference type="OrthoDB" id="2575056at2759"/>
<proteinExistence type="predicted"/>
<feature type="region of interest" description="Disordered" evidence="1">
    <location>
        <begin position="450"/>
        <end position="475"/>
    </location>
</feature>
<dbReference type="Proteomes" id="UP000053392">
    <property type="component" value="Unassembled WGS sequence"/>
</dbReference>
<dbReference type="EMBL" id="KN847904">
    <property type="protein sequence ID" value="KIR40203.1"/>
    <property type="molecule type" value="Genomic_DNA"/>
</dbReference>
<feature type="compositionally biased region" description="Low complexity" evidence="1">
    <location>
        <begin position="251"/>
        <end position="264"/>
    </location>
</feature>
<name>A0A0D0TWH9_9TREE</name>
<feature type="region of interest" description="Disordered" evidence="1">
    <location>
        <begin position="1"/>
        <end position="68"/>
    </location>
</feature>
<sequence>MLSSPRHFLNTFHTTSQRSTNASQTSFTSYAASHTTQDTHRANSFSNPNLKPHSQSRSPYAPASTSTAMATDRDFAPSIYRSTQLGSERGGGGSVLQGSVTSHMSKSSLFRNPFKKNNDLVSQLERAERAEKDRERQKEKVKLKEYEKEKENERGMREPLGRPGVMKQGSAMIRRRLSITRSDVRAVVTPTPKARENGIYGDGYEHEEVMITVGRHDEMRDFHSSTQKPVSPIVTGGFLKTPTEVITSLSASLNKSKASSRPSPSSIPPPMLPQRKPEDPINLNIFDSSTSFPNYDTGLDVDAVDTFVTDATPKKIVKSITRQVKMRPKSIYVKRLGKRIPPALQLPLRAKSLSAESSSQTASASVHEASRHIPTKEELMNRPLPPHTPQGLPSRYRPNGTTIFDIYPDEDLDYHPIPPPRTPRITHLGPNVILNSIFSLRPHDFLTDIHTNTKLSSSPNSNTDTRRRTGPRSSRVFDIPNGLYDLWQYGMDEPEIMDISLNEEESASKRILPMFVHIRSTGRRLIENARLQSPDPNARYQGRKMGKDGLARSSNRTLNDLTDGPIAMESNPFRMEISPARLDSGSESSCNSQHSEVSNESQMSEGTRALGELVGLQGSRESGIGLLVYGKVETASKMSLKYATPRAAGRALAEDMRADGMANKASAMTSSVSQASQISGIWDYAALIDDHDHAPSLGEAPTKAQVQAQTRTQTISAVQSCGDAPAQRQGQSGRGEKGHPCGGADREVAFTDAESIADMQLGRGSAFEHAL</sequence>
<feature type="region of interest" description="Disordered" evidence="1">
    <location>
        <begin position="533"/>
        <end position="568"/>
    </location>
</feature>
<evidence type="ECO:0000313" key="2">
    <source>
        <dbReference type="EMBL" id="KIR40203.1"/>
    </source>
</evidence>
<feature type="region of interest" description="Disordered" evidence="1">
    <location>
        <begin position="581"/>
        <end position="605"/>
    </location>
</feature>
<keyword evidence="3" id="KW-1185">Reference proteome</keyword>
<protein>
    <submittedName>
        <fullName evidence="2">Uncharacterized protein</fullName>
    </submittedName>
</protein>
<feature type="compositionally biased region" description="Basic and acidic residues" evidence="1">
    <location>
        <begin position="126"/>
        <end position="160"/>
    </location>
</feature>
<feature type="region of interest" description="Disordered" evidence="1">
    <location>
        <begin position="722"/>
        <end position="745"/>
    </location>
</feature>
<dbReference type="AlphaFoldDB" id="A0A0D0TWH9"/>
<feature type="compositionally biased region" description="Polar residues" evidence="1">
    <location>
        <begin position="585"/>
        <end position="605"/>
    </location>
</feature>
<gene>
    <name evidence="2" type="ORF">I313_04124</name>
</gene>